<dbReference type="EMBL" id="CAWUOM010000060">
    <property type="protein sequence ID" value="CAK7269572.1"/>
    <property type="molecule type" value="Genomic_DNA"/>
</dbReference>
<keyword evidence="3 4" id="KW-0539">Nucleus</keyword>
<keyword evidence="8" id="KW-1185">Reference proteome</keyword>
<feature type="domain" description="Homeobox" evidence="6">
    <location>
        <begin position="112"/>
        <end position="175"/>
    </location>
</feature>
<keyword evidence="2 4" id="KW-0371">Homeobox</keyword>
<dbReference type="InterPro" id="IPR009057">
    <property type="entry name" value="Homeodomain-like_sf"/>
</dbReference>
<evidence type="ECO:0000313" key="8">
    <source>
        <dbReference type="Proteomes" id="UP001642501"/>
    </source>
</evidence>
<evidence type="ECO:0000256" key="1">
    <source>
        <dbReference type="ARBA" id="ARBA00023125"/>
    </source>
</evidence>
<evidence type="ECO:0000256" key="5">
    <source>
        <dbReference type="SAM" id="MobiDB-lite"/>
    </source>
</evidence>
<feature type="region of interest" description="Disordered" evidence="5">
    <location>
        <begin position="88"/>
        <end position="120"/>
    </location>
</feature>
<evidence type="ECO:0000256" key="2">
    <source>
        <dbReference type="ARBA" id="ARBA00023155"/>
    </source>
</evidence>
<keyword evidence="1 4" id="KW-0238">DNA-binding</keyword>
<dbReference type="InterPro" id="IPR001356">
    <property type="entry name" value="HD"/>
</dbReference>
<dbReference type="GO" id="GO:0003677">
    <property type="term" value="F:DNA binding"/>
    <property type="evidence" value="ECO:0007669"/>
    <property type="project" value="UniProtKB-KW"/>
</dbReference>
<feature type="compositionally biased region" description="Low complexity" evidence="5">
    <location>
        <begin position="43"/>
        <end position="54"/>
    </location>
</feature>
<dbReference type="CDD" id="cd00086">
    <property type="entry name" value="homeodomain"/>
    <property type="match status" value="1"/>
</dbReference>
<evidence type="ECO:0000259" key="6">
    <source>
        <dbReference type="PROSITE" id="PS50071"/>
    </source>
</evidence>
<dbReference type="Pfam" id="PF05920">
    <property type="entry name" value="Homeobox_KN"/>
    <property type="match status" value="1"/>
</dbReference>
<gene>
    <name evidence="7" type="primary">CUP9</name>
    <name evidence="7" type="ORF">SEPCBS57363_003670</name>
</gene>
<dbReference type="InterPro" id="IPR008422">
    <property type="entry name" value="KN_HD"/>
</dbReference>
<comment type="caution">
    <text evidence="7">The sequence shown here is derived from an EMBL/GenBank/DDBJ whole genome shotgun (WGS) entry which is preliminary data.</text>
</comment>
<dbReference type="SUPFAM" id="SSF46689">
    <property type="entry name" value="Homeodomain-like"/>
    <property type="match status" value="1"/>
</dbReference>
<dbReference type="Proteomes" id="UP001642501">
    <property type="component" value="Unassembled WGS sequence"/>
</dbReference>
<reference evidence="7 8" key="1">
    <citation type="submission" date="2024-01" db="EMBL/GenBank/DDBJ databases">
        <authorList>
            <person name="Allen C."/>
            <person name="Tagirdzhanova G."/>
        </authorList>
    </citation>
    <scope>NUCLEOTIDE SEQUENCE [LARGE SCALE GENOMIC DNA]</scope>
    <source>
        <strain evidence="7 8">CBS 573.63</strain>
    </source>
</reference>
<dbReference type="Gene3D" id="1.10.10.60">
    <property type="entry name" value="Homeodomain-like"/>
    <property type="match status" value="1"/>
</dbReference>
<organism evidence="7 8">
    <name type="scientific">Sporothrix epigloea</name>
    <dbReference type="NCBI Taxonomy" id="1892477"/>
    <lineage>
        <taxon>Eukaryota</taxon>
        <taxon>Fungi</taxon>
        <taxon>Dikarya</taxon>
        <taxon>Ascomycota</taxon>
        <taxon>Pezizomycotina</taxon>
        <taxon>Sordariomycetes</taxon>
        <taxon>Sordariomycetidae</taxon>
        <taxon>Ophiostomatales</taxon>
        <taxon>Ophiostomataceae</taxon>
        <taxon>Sporothrix</taxon>
    </lineage>
</organism>
<proteinExistence type="predicted"/>
<protein>
    <submittedName>
        <fullName evidence="7">Homeodomain super</fullName>
    </submittedName>
</protein>
<dbReference type="PANTHER" id="PTHR11850">
    <property type="entry name" value="HOMEOBOX PROTEIN TRANSCRIPTION FACTORS"/>
    <property type="match status" value="1"/>
</dbReference>
<dbReference type="SMART" id="SM00389">
    <property type="entry name" value="HOX"/>
    <property type="match status" value="1"/>
</dbReference>
<dbReference type="PROSITE" id="PS50071">
    <property type="entry name" value="HOMEOBOX_2"/>
    <property type="match status" value="1"/>
</dbReference>
<evidence type="ECO:0000256" key="3">
    <source>
        <dbReference type="ARBA" id="ARBA00023242"/>
    </source>
</evidence>
<feature type="region of interest" description="Disordered" evidence="5">
    <location>
        <begin position="1"/>
        <end position="72"/>
    </location>
</feature>
<dbReference type="InterPro" id="IPR050224">
    <property type="entry name" value="TALE_homeobox"/>
</dbReference>
<feature type="DNA-binding region" description="Homeobox" evidence="4">
    <location>
        <begin position="114"/>
        <end position="176"/>
    </location>
</feature>
<evidence type="ECO:0000256" key="4">
    <source>
        <dbReference type="PROSITE-ProRule" id="PRU00108"/>
    </source>
</evidence>
<evidence type="ECO:0000313" key="7">
    <source>
        <dbReference type="EMBL" id="CAK7269572.1"/>
    </source>
</evidence>
<name>A0ABP0DMZ9_9PEZI</name>
<sequence>MDGHLPPYSSGPPPPYSSSGSYHQHPSRTQSRSMGSIGSFDRAAFPSSTSSAPANGWQYGGPRHESRDFNSAPYHHRAQEYYGSDEYRSRAIPGSHGGATHSNVSSGRLCDSNQRKRRGNLPKETTDKLRAWFTEHLHHPYPSEDEKQDLMHQTGLQMNQISNWFINARRRHLPALINNAKAVSGAMSGVHGSKPSGNDSILGGLTNGVDSIRGSGANGSGPGSMRHKSFYPAAGHMYVSSDRVYGSFDRSLEPRATSIYHGDRRHISPGSDEDY</sequence>
<accession>A0ABP0DMZ9</accession>
<comment type="subcellular location">
    <subcellularLocation>
        <location evidence="4">Nucleus</location>
    </subcellularLocation>
</comment>